<evidence type="ECO:0000313" key="3">
    <source>
        <dbReference type="EMBL" id="GIX89446.1"/>
    </source>
</evidence>
<dbReference type="PANTHER" id="PTHR24366:SF96">
    <property type="entry name" value="LEUCINE RICH REPEAT CONTAINING 53"/>
    <property type="match status" value="1"/>
</dbReference>
<dbReference type="Proteomes" id="UP001054945">
    <property type="component" value="Unassembled WGS sequence"/>
</dbReference>
<protein>
    <submittedName>
        <fullName evidence="3">Uncharacterized protein</fullName>
    </submittedName>
</protein>
<dbReference type="SMART" id="SM00369">
    <property type="entry name" value="LRR_TYP"/>
    <property type="match status" value="4"/>
</dbReference>
<dbReference type="EMBL" id="BPLR01021427">
    <property type="protein sequence ID" value="GIX89446.1"/>
    <property type="molecule type" value="Genomic_DNA"/>
</dbReference>
<evidence type="ECO:0000256" key="1">
    <source>
        <dbReference type="ARBA" id="ARBA00022614"/>
    </source>
</evidence>
<name>A0AAV4NXF6_CAEEX</name>
<evidence type="ECO:0000256" key="2">
    <source>
        <dbReference type="ARBA" id="ARBA00022737"/>
    </source>
</evidence>
<keyword evidence="1" id="KW-0433">Leucine-rich repeat</keyword>
<dbReference type="Pfam" id="PF13855">
    <property type="entry name" value="LRR_8"/>
    <property type="match status" value="2"/>
</dbReference>
<gene>
    <name evidence="3" type="primary">AVEN_258939_1</name>
    <name evidence="3" type="ORF">CEXT_647451</name>
</gene>
<dbReference type="AlphaFoldDB" id="A0AAV4NXF6"/>
<organism evidence="3 4">
    <name type="scientific">Caerostris extrusa</name>
    <name type="common">Bark spider</name>
    <name type="synonym">Caerostris bankana</name>
    <dbReference type="NCBI Taxonomy" id="172846"/>
    <lineage>
        <taxon>Eukaryota</taxon>
        <taxon>Metazoa</taxon>
        <taxon>Ecdysozoa</taxon>
        <taxon>Arthropoda</taxon>
        <taxon>Chelicerata</taxon>
        <taxon>Arachnida</taxon>
        <taxon>Araneae</taxon>
        <taxon>Araneomorphae</taxon>
        <taxon>Entelegynae</taxon>
        <taxon>Araneoidea</taxon>
        <taxon>Araneidae</taxon>
        <taxon>Caerostris</taxon>
    </lineage>
</organism>
<evidence type="ECO:0000313" key="4">
    <source>
        <dbReference type="Proteomes" id="UP001054945"/>
    </source>
</evidence>
<dbReference type="Gene3D" id="3.80.10.10">
    <property type="entry name" value="Ribonuclease Inhibitor"/>
    <property type="match status" value="1"/>
</dbReference>
<dbReference type="PANTHER" id="PTHR24366">
    <property type="entry name" value="IG(IMMUNOGLOBULIN) AND LRR(LEUCINE RICH REPEAT) DOMAINS"/>
    <property type="match status" value="1"/>
</dbReference>
<keyword evidence="2" id="KW-0677">Repeat</keyword>
<sequence length="432" mass="48362">LISVFPIPPEVLKSSRYQICVKESTAEDLSRLETMFPVLVAFLSLLLRVPSCSAGDPCPTKMELGNTCTCNYVRITREFTSTLPTPSLVQMEEERNMLTPNTTVAPPTRKEKDGGIMYTEVMCNKARTLTELEEIALTALHRKLIDKLIVSQAPSVKKSTLVNLPVRWLRNTRIRQLEIRDTLLAGDFISQGIPLDGQADTMLWLSAYRCNLFGALTYEDLGTVNTRGLNQLPHLEGVDFSFNHLTVIRATAFRFPPANLSTILLPNNSITVIESASFQYIAKLKCIDLSHNLLDSVARAMFAAPARYLENINLSWNYLRVLPADFFVNMPSLKIVSLNKNFLYTMPGQPWAVVFKQLTFLDLTGNFIDCDCNLLWLLPILSPTDANATSTPAPKPLPGQDIRGSCSQNTQMPGHYAMEHRLTKLTRSDLMC</sequence>
<accession>A0AAV4NXF6</accession>
<dbReference type="InterPro" id="IPR001611">
    <property type="entry name" value="Leu-rich_rpt"/>
</dbReference>
<comment type="caution">
    <text evidence="3">The sequence shown here is derived from an EMBL/GenBank/DDBJ whole genome shotgun (WGS) entry which is preliminary data.</text>
</comment>
<keyword evidence="4" id="KW-1185">Reference proteome</keyword>
<dbReference type="SUPFAM" id="SSF52058">
    <property type="entry name" value="L domain-like"/>
    <property type="match status" value="1"/>
</dbReference>
<proteinExistence type="predicted"/>
<dbReference type="InterPro" id="IPR032675">
    <property type="entry name" value="LRR_dom_sf"/>
</dbReference>
<feature type="non-terminal residue" evidence="3">
    <location>
        <position position="1"/>
    </location>
</feature>
<reference evidence="3 4" key="1">
    <citation type="submission" date="2021-06" db="EMBL/GenBank/DDBJ databases">
        <title>Caerostris extrusa draft genome.</title>
        <authorList>
            <person name="Kono N."/>
            <person name="Arakawa K."/>
        </authorList>
    </citation>
    <scope>NUCLEOTIDE SEQUENCE [LARGE SCALE GENOMIC DNA]</scope>
</reference>
<dbReference type="InterPro" id="IPR003591">
    <property type="entry name" value="Leu-rich_rpt_typical-subtyp"/>
</dbReference>